<organism evidence="2 3">
    <name type="scientific">Abeliophyllum distichum</name>
    <dbReference type="NCBI Taxonomy" id="126358"/>
    <lineage>
        <taxon>Eukaryota</taxon>
        <taxon>Viridiplantae</taxon>
        <taxon>Streptophyta</taxon>
        <taxon>Embryophyta</taxon>
        <taxon>Tracheophyta</taxon>
        <taxon>Spermatophyta</taxon>
        <taxon>Magnoliopsida</taxon>
        <taxon>eudicotyledons</taxon>
        <taxon>Gunneridae</taxon>
        <taxon>Pentapetalae</taxon>
        <taxon>asterids</taxon>
        <taxon>lamiids</taxon>
        <taxon>Lamiales</taxon>
        <taxon>Oleaceae</taxon>
        <taxon>Forsythieae</taxon>
        <taxon>Abeliophyllum</taxon>
    </lineage>
</organism>
<proteinExistence type="predicted"/>
<keyword evidence="1" id="KW-0812">Transmembrane</keyword>
<keyword evidence="1" id="KW-0472">Membrane</keyword>
<keyword evidence="3" id="KW-1185">Reference proteome</keyword>
<feature type="transmembrane region" description="Helical" evidence="1">
    <location>
        <begin position="20"/>
        <end position="39"/>
    </location>
</feature>
<dbReference type="PANTHER" id="PTHR31210">
    <property type="entry name" value="OS06G0731900 PROTEIN"/>
    <property type="match status" value="1"/>
</dbReference>
<dbReference type="Pfam" id="PF05212">
    <property type="entry name" value="DUF707"/>
    <property type="match status" value="1"/>
</dbReference>
<reference evidence="3" key="1">
    <citation type="submission" date="2024-07" db="EMBL/GenBank/DDBJ databases">
        <title>Two chromosome-level genome assemblies of Korean endemic species Abeliophyllum distichum and Forsythia ovata (Oleaceae).</title>
        <authorList>
            <person name="Jang H."/>
        </authorList>
    </citation>
    <scope>NUCLEOTIDE SEQUENCE [LARGE SCALE GENOMIC DNA]</scope>
</reference>
<dbReference type="PANTHER" id="PTHR31210:SF11">
    <property type="entry name" value="KETOGLUTARATE REDUCTASE TRANS-SPLICING-LIKE PROTEIN, PUTATIVE (DUF707)-RELATED"/>
    <property type="match status" value="1"/>
</dbReference>
<sequence>MQFQVSVLSDARSRLCFCSFFVIASLIFGVCFIGSDWLARDSFMVYSTRDTKLNNEKENTRFNKCKENCRPFGSESLPKGIVSATSNLETRPLWGPVSENVSFLYEPKHSTNLLAIAVGIKQKESVNKIVRKFLANGFVVMAFHYDGVVNEWNEFGWHDKVIHVSVPNQTKWWFAKRFLHPDIVSEYDYIFLWDEDLGVKNFHPGRYLSIVRQEGLEISQPALDPSKSWVHYPITVRMRGSKVHRRYYGGGICNDNSTGPPCVGWVEMMAPVYSKAAWHCAWYMIQVDSVAEKFDIRYEIRKQSFIEMSIFKNRWNRAVAGG</sequence>
<keyword evidence="1" id="KW-1133">Transmembrane helix</keyword>
<dbReference type="Proteomes" id="UP001604336">
    <property type="component" value="Unassembled WGS sequence"/>
</dbReference>
<evidence type="ECO:0000313" key="3">
    <source>
        <dbReference type="Proteomes" id="UP001604336"/>
    </source>
</evidence>
<protein>
    <submittedName>
        <fullName evidence="2">Uncharacterized protein</fullName>
    </submittedName>
</protein>
<dbReference type="InterPro" id="IPR007877">
    <property type="entry name" value="DUF707"/>
</dbReference>
<evidence type="ECO:0000313" key="2">
    <source>
        <dbReference type="EMBL" id="KAL2460587.1"/>
    </source>
</evidence>
<gene>
    <name evidence="2" type="ORF">Adt_44007</name>
</gene>
<dbReference type="EMBL" id="JBFOLK010000014">
    <property type="protein sequence ID" value="KAL2460587.1"/>
    <property type="molecule type" value="Genomic_DNA"/>
</dbReference>
<evidence type="ECO:0000256" key="1">
    <source>
        <dbReference type="SAM" id="Phobius"/>
    </source>
</evidence>
<accession>A0ABD1P9Q2</accession>
<comment type="caution">
    <text evidence="2">The sequence shown here is derived from an EMBL/GenBank/DDBJ whole genome shotgun (WGS) entry which is preliminary data.</text>
</comment>
<name>A0ABD1P9Q2_9LAMI</name>
<dbReference type="AlphaFoldDB" id="A0ABD1P9Q2"/>